<sequence length="122" mass="12518">MPGRNECAPLFRRTAIVVAPARTAPPTGTALRQVLVTIVLTAMAMAAVLGLADMRTSQVAAEAVRTDVAVVRTGETLSQFATRVVPGSPVESATARIVELNALANGTVTAGRKLIVPAVAGK</sequence>
<dbReference type="RefSeq" id="WP_330152185.1">
    <property type="nucleotide sequence ID" value="NZ_JAUZMZ010000055.1"/>
</dbReference>
<comment type="caution">
    <text evidence="3">The sequence shown here is derived from an EMBL/GenBank/DDBJ whole genome shotgun (WGS) entry which is preliminary data.</text>
</comment>
<keyword evidence="1" id="KW-0812">Transmembrane</keyword>
<keyword evidence="1" id="KW-1133">Transmembrane helix</keyword>
<evidence type="ECO:0000313" key="4">
    <source>
        <dbReference type="Proteomes" id="UP001331936"/>
    </source>
</evidence>
<dbReference type="InterPro" id="IPR018392">
    <property type="entry name" value="LysM"/>
</dbReference>
<accession>A0ABU7JSM4</accession>
<dbReference type="EMBL" id="JAUZMZ010000055">
    <property type="protein sequence ID" value="MEE2032767.1"/>
    <property type="molecule type" value="Genomic_DNA"/>
</dbReference>
<evidence type="ECO:0000259" key="2">
    <source>
        <dbReference type="Pfam" id="PF01476"/>
    </source>
</evidence>
<evidence type="ECO:0000313" key="3">
    <source>
        <dbReference type="EMBL" id="MEE2032767.1"/>
    </source>
</evidence>
<gene>
    <name evidence="3" type="ORF">Q8814_11685</name>
</gene>
<keyword evidence="4" id="KW-1185">Reference proteome</keyword>
<dbReference type="Pfam" id="PF01476">
    <property type="entry name" value="LysM"/>
    <property type="match status" value="1"/>
</dbReference>
<feature type="transmembrane region" description="Helical" evidence="1">
    <location>
        <begin position="30"/>
        <end position="52"/>
    </location>
</feature>
<evidence type="ECO:0000256" key="1">
    <source>
        <dbReference type="SAM" id="Phobius"/>
    </source>
</evidence>
<reference evidence="3 4" key="1">
    <citation type="submission" date="2023-08" db="EMBL/GenBank/DDBJ databases">
        <authorList>
            <person name="Girao M."/>
            <person name="Carvalho M.F."/>
        </authorList>
    </citation>
    <scope>NUCLEOTIDE SEQUENCE [LARGE SCALE GENOMIC DNA]</scope>
    <source>
        <strain evidence="3 4">CC-R104</strain>
    </source>
</reference>
<dbReference type="Proteomes" id="UP001331936">
    <property type="component" value="Unassembled WGS sequence"/>
</dbReference>
<organism evidence="3 4">
    <name type="scientific">Rhodococcus chondri</name>
    <dbReference type="NCBI Taxonomy" id="3065941"/>
    <lineage>
        <taxon>Bacteria</taxon>
        <taxon>Bacillati</taxon>
        <taxon>Actinomycetota</taxon>
        <taxon>Actinomycetes</taxon>
        <taxon>Mycobacteriales</taxon>
        <taxon>Nocardiaceae</taxon>
        <taxon>Rhodococcus</taxon>
    </lineage>
</organism>
<feature type="domain" description="LysM" evidence="2">
    <location>
        <begin position="70"/>
        <end position="117"/>
    </location>
</feature>
<proteinExistence type="predicted"/>
<keyword evidence="1" id="KW-0472">Membrane</keyword>
<name>A0ABU7JSM4_9NOCA</name>
<protein>
    <submittedName>
        <fullName evidence="3">LysM peptidoglycan-binding domain-containing protein</fullName>
    </submittedName>
</protein>